<proteinExistence type="predicted"/>
<accession>A0A915L0U8</accession>
<dbReference type="OMA" id="IAWRSES"/>
<keyword evidence="1" id="KW-1185">Reference proteome</keyword>
<dbReference type="WBParaSite" id="nRc.2.0.1.t44688-RA">
    <property type="protein sequence ID" value="nRc.2.0.1.t44688-RA"/>
    <property type="gene ID" value="nRc.2.0.1.g44688"/>
</dbReference>
<organism evidence="1 2">
    <name type="scientific">Romanomermis culicivorax</name>
    <name type="common">Nematode worm</name>
    <dbReference type="NCBI Taxonomy" id="13658"/>
    <lineage>
        <taxon>Eukaryota</taxon>
        <taxon>Metazoa</taxon>
        <taxon>Ecdysozoa</taxon>
        <taxon>Nematoda</taxon>
        <taxon>Enoplea</taxon>
        <taxon>Dorylaimia</taxon>
        <taxon>Mermithida</taxon>
        <taxon>Mermithoidea</taxon>
        <taxon>Mermithidae</taxon>
        <taxon>Romanomermis</taxon>
    </lineage>
</organism>
<sequence length="237" mass="27332">VHDVFNQCPKISSVEPVIFNGRTCDCIVLLGIYCVESDCKHAEKIVPYLLDVLQNLKVAKWYIDSMLNRNDRIPGYEKFSFVLNTLLSDIASIDHTRKQQIISTQVNVLTDIYIYLMNNIQRQINDLNAKTEFMKVFCIYLGLLRSFGRFSRKDHSFHALLFPNDIIISEERAIEEQTLKIRNKRHVFRAFVESEPPVSPRTLYKFGSSAILSTPPVSPNTVKSHVLKCQKYDDKNG</sequence>
<protein>
    <submittedName>
        <fullName evidence="2">Uncharacterized protein</fullName>
    </submittedName>
</protein>
<reference evidence="2" key="1">
    <citation type="submission" date="2022-11" db="UniProtKB">
        <authorList>
            <consortium name="WormBaseParasite"/>
        </authorList>
    </citation>
    <scope>IDENTIFICATION</scope>
</reference>
<dbReference type="AlphaFoldDB" id="A0A915L0U8"/>
<evidence type="ECO:0000313" key="2">
    <source>
        <dbReference type="WBParaSite" id="nRc.2.0.1.t44688-RA"/>
    </source>
</evidence>
<name>A0A915L0U8_ROMCU</name>
<evidence type="ECO:0000313" key="1">
    <source>
        <dbReference type="Proteomes" id="UP000887565"/>
    </source>
</evidence>
<dbReference type="Proteomes" id="UP000887565">
    <property type="component" value="Unplaced"/>
</dbReference>